<organism evidence="5 6">
    <name type="scientific">Phrynocephalus forsythii</name>
    <dbReference type="NCBI Taxonomy" id="171643"/>
    <lineage>
        <taxon>Eukaryota</taxon>
        <taxon>Metazoa</taxon>
        <taxon>Chordata</taxon>
        <taxon>Craniata</taxon>
        <taxon>Vertebrata</taxon>
        <taxon>Euteleostomi</taxon>
        <taxon>Lepidosauria</taxon>
        <taxon>Squamata</taxon>
        <taxon>Bifurcata</taxon>
        <taxon>Unidentata</taxon>
        <taxon>Episquamata</taxon>
        <taxon>Toxicofera</taxon>
        <taxon>Iguania</taxon>
        <taxon>Acrodonta</taxon>
        <taxon>Agamidae</taxon>
        <taxon>Agaminae</taxon>
        <taxon>Phrynocephalus</taxon>
    </lineage>
</organism>
<dbReference type="InterPro" id="IPR013783">
    <property type="entry name" value="Ig-like_fold"/>
</dbReference>
<feature type="domain" description="Ig-like" evidence="4">
    <location>
        <begin position="138"/>
        <end position="255"/>
    </location>
</feature>
<evidence type="ECO:0000259" key="4">
    <source>
        <dbReference type="PROSITE" id="PS50835"/>
    </source>
</evidence>
<dbReference type="Gene3D" id="2.60.40.10">
    <property type="entry name" value="Immunoglobulins"/>
    <property type="match status" value="2"/>
</dbReference>
<feature type="domain" description="Ig-like" evidence="4">
    <location>
        <begin position="22"/>
        <end position="122"/>
    </location>
</feature>
<accession>A0A9Q1AV01</accession>
<dbReference type="GO" id="GO:0005576">
    <property type="term" value="C:extracellular region"/>
    <property type="evidence" value="ECO:0007669"/>
    <property type="project" value="UniProtKB-ARBA"/>
</dbReference>
<dbReference type="InterPro" id="IPR050199">
    <property type="entry name" value="IgHV"/>
</dbReference>
<evidence type="ECO:0000256" key="3">
    <source>
        <dbReference type="ARBA" id="ARBA00043265"/>
    </source>
</evidence>
<dbReference type="GO" id="GO:0019814">
    <property type="term" value="C:immunoglobulin complex"/>
    <property type="evidence" value="ECO:0007669"/>
    <property type="project" value="UniProtKB-KW"/>
</dbReference>
<dbReference type="PROSITE" id="PS50835">
    <property type="entry name" value="IG_LIKE"/>
    <property type="match status" value="2"/>
</dbReference>
<protein>
    <recommendedName>
        <fullName evidence="4">Ig-like domain-containing protein</fullName>
    </recommendedName>
</protein>
<keyword evidence="1" id="KW-0391">Immunity</keyword>
<keyword evidence="2" id="KW-1064">Adaptive immunity</keyword>
<dbReference type="GO" id="GO:0002250">
    <property type="term" value="P:adaptive immune response"/>
    <property type="evidence" value="ECO:0007669"/>
    <property type="project" value="UniProtKB-KW"/>
</dbReference>
<dbReference type="InterPro" id="IPR036179">
    <property type="entry name" value="Ig-like_dom_sf"/>
</dbReference>
<dbReference type="InterPro" id="IPR007110">
    <property type="entry name" value="Ig-like_dom"/>
</dbReference>
<dbReference type="OrthoDB" id="9905174at2759"/>
<sequence>MDAEHSLNHMSIDLHTLAALRPSLWKVSLTESGGGLKKPGETLRLTCTVNGYSLTDSSYATNWIRQPLGKGLEWIAIIWYDGSTAHNNALQNRATVTRDTSKSQVFLQLSTLKPEDSAVYYCARHTLNELLPVAAQKPSFLKGAMSHSMWLWSVVLTQGGSVLKAPRESVKLTCATSGFVLNDYYTAWIRQKPGEGLQWLVSYWKASASNYYLPAIQNRFTASKDSSNFYLQMNNLTPEDTAVYYCARDTVKETL</sequence>
<dbReference type="InterPro" id="IPR013106">
    <property type="entry name" value="Ig_V-set"/>
</dbReference>
<dbReference type="AlphaFoldDB" id="A0A9Q1AV01"/>
<evidence type="ECO:0000256" key="1">
    <source>
        <dbReference type="ARBA" id="ARBA00022859"/>
    </source>
</evidence>
<evidence type="ECO:0000313" key="6">
    <source>
        <dbReference type="Proteomes" id="UP001142489"/>
    </source>
</evidence>
<evidence type="ECO:0000256" key="2">
    <source>
        <dbReference type="ARBA" id="ARBA00023130"/>
    </source>
</evidence>
<dbReference type="SUPFAM" id="SSF48726">
    <property type="entry name" value="Immunoglobulin"/>
    <property type="match status" value="2"/>
</dbReference>
<comment type="caution">
    <text evidence="5">The sequence shown here is derived from an EMBL/GenBank/DDBJ whole genome shotgun (WGS) entry which is preliminary data.</text>
</comment>
<dbReference type="InterPro" id="IPR003599">
    <property type="entry name" value="Ig_sub"/>
</dbReference>
<dbReference type="Pfam" id="PF07686">
    <property type="entry name" value="V-set"/>
    <property type="match status" value="2"/>
</dbReference>
<dbReference type="FunFam" id="2.60.40.10:FF:001878">
    <property type="entry name" value="Immunoglobulin heavy variable 1-4"/>
    <property type="match status" value="1"/>
</dbReference>
<name>A0A9Q1AV01_9SAUR</name>
<dbReference type="SMART" id="SM00406">
    <property type="entry name" value="IGv"/>
    <property type="match status" value="2"/>
</dbReference>
<dbReference type="EMBL" id="JAPFRF010000012">
    <property type="protein sequence ID" value="KAJ7313108.1"/>
    <property type="molecule type" value="Genomic_DNA"/>
</dbReference>
<reference evidence="5" key="1">
    <citation type="journal article" date="2023" name="DNA Res.">
        <title>Chromosome-level genome assembly of Phrynocephalus forsythii using third-generation DNA sequencing and Hi-C analysis.</title>
        <authorList>
            <person name="Qi Y."/>
            <person name="Zhao W."/>
            <person name="Zhao Y."/>
            <person name="Niu C."/>
            <person name="Cao S."/>
            <person name="Zhang Y."/>
        </authorList>
    </citation>
    <scope>NUCLEOTIDE SEQUENCE</scope>
    <source>
        <tissue evidence="5">Muscle</tissue>
    </source>
</reference>
<dbReference type="SMART" id="SM00409">
    <property type="entry name" value="IG"/>
    <property type="match status" value="2"/>
</dbReference>
<dbReference type="PANTHER" id="PTHR23266">
    <property type="entry name" value="IMMUNOGLOBULIN HEAVY CHAIN"/>
    <property type="match status" value="1"/>
</dbReference>
<dbReference type="Proteomes" id="UP001142489">
    <property type="component" value="Unassembled WGS sequence"/>
</dbReference>
<proteinExistence type="predicted"/>
<keyword evidence="3" id="KW-1280">Immunoglobulin</keyword>
<dbReference type="FunFam" id="2.60.40.10:FF:001594">
    <property type="entry name" value="Immunoglobulin heavy variable 9-4"/>
    <property type="match status" value="1"/>
</dbReference>
<gene>
    <name evidence="5" type="ORF">JRQ81_004378</name>
</gene>
<keyword evidence="6" id="KW-1185">Reference proteome</keyword>
<evidence type="ECO:0000313" key="5">
    <source>
        <dbReference type="EMBL" id="KAJ7313108.1"/>
    </source>
</evidence>